<dbReference type="EMBL" id="FLRD01000008">
    <property type="protein sequence ID" value="SBT30722.1"/>
    <property type="molecule type" value="Genomic_DNA"/>
</dbReference>
<name>A0A1A8YGP8_PLAOA</name>
<sequence length="66" mass="7748">MFASLRGNRYVSVRSGVCNSICMGYTCPHKCQKYESVHIHNDMTPFVYMCRRISNLWACKLLPPFW</sequence>
<dbReference type="EMBL" id="FLRE01000015">
    <property type="protein sequence ID" value="SBT31346.1"/>
    <property type="molecule type" value="Genomic_DNA"/>
</dbReference>
<proteinExistence type="predicted"/>
<dbReference type="AlphaFoldDB" id="A0A1A8YGP8"/>
<dbReference type="Proteomes" id="UP000078555">
    <property type="component" value="Unassembled WGS sequence"/>
</dbReference>
<organism evidence="1 4">
    <name type="scientific">Plasmodium ovale wallikeri</name>
    <dbReference type="NCBI Taxonomy" id="864142"/>
    <lineage>
        <taxon>Eukaryota</taxon>
        <taxon>Sar</taxon>
        <taxon>Alveolata</taxon>
        <taxon>Apicomplexa</taxon>
        <taxon>Aconoidasida</taxon>
        <taxon>Haemosporida</taxon>
        <taxon>Plasmodiidae</taxon>
        <taxon>Plasmodium</taxon>
        <taxon>Plasmodium (Plasmodium)</taxon>
    </lineage>
</organism>
<evidence type="ECO:0000313" key="3">
    <source>
        <dbReference type="Proteomes" id="UP000078550"/>
    </source>
</evidence>
<keyword evidence="4" id="KW-1185">Reference proteome</keyword>
<dbReference type="Proteomes" id="UP000078550">
    <property type="component" value="Unassembled WGS sequence"/>
</dbReference>
<evidence type="ECO:0000313" key="1">
    <source>
        <dbReference type="EMBL" id="SBT30722.1"/>
    </source>
</evidence>
<evidence type="ECO:0000313" key="4">
    <source>
        <dbReference type="Proteomes" id="UP000078555"/>
    </source>
</evidence>
<protein>
    <submittedName>
        <fullName evidence="1">Uncharacterized protein</fullName>
    </submittedName>
</protein>
<evidence type="ECO:0000313" key="2">
    <source>
        <dbReference type="EMBL" id="SBT31346.1"/>
    </source>
</evidence>
<reference evidence="3 4" key="1">
    <citation type="submission" date="2016-05" db="EMBL/GenBank/DDBJ databases">
        <authorList>
            <person name="Naeem Raeece"/>
        </authorList>
    </citation>
    <scope>NUCLEOTIDE SEQUENCE [LARGE SCALE GENOMIC DNA]</scope>
</reference>
<accession>A0A1A8YGP8</accession>
<reference evidence="1" key="2">
    <citation type="submission" date="2016-05" db="EMBL/GenBank/DDBJ databases">
        <authorList>
            <person name="Lavstsen T."/>
            <person name="Jespersen J.S."/>
        </authorList>
    </citation>
    <scope>NUCLEOTIDE SEQUENCE [LARGE SCALE GENOMIC DNA]</scope>
</reference>
<gene>
    <name evidence="1" type="ORF">POVWA1_003540</name>
    <name evidence="2" type="ORF">POVWA2_003690</name>
</gene>